<dbReference type="EMBL" id="CP003156">
    <property type="protein sequence ID" value="AEV33818.1"/>
    <property type="molecule type" value="Genomic_DNA"/>
</dbReference>
<dbReference type="KEGG" id="oho:Oweho_2860"/>
<dbReference type="GO" id="GO:0005737">
    <property type="term" value="C:cytoplasm"/>
    <property type="evidence" value="ECO:0007669"/>
    <property type="project" value="TreeGrafter"/>
</dbReference>
<dbReference type="InterPro" id="IPR050216">
    <property type="entry name" value="LRR_domain-containing"/>
</dbReference>
<dbReference type="Pfam" id="PF13855">
    <property type="entry name" value="LRR_8"/>
    <property type="match status" value="1"/>
</dbReference>
<proteinExistence type="predicted"/>
<protein>
    <submittedName>
        <fullName evidence="3">Leucine Rich Repeat (LRR)-containing protein</fullName>
    </submittedName>
</protein>
<dbReference type="PANTHER" id="PTHR48051">
    <property type="match status" value="1"/>
</dbReference>
<dbReference type="Proteomes" id="UP000005631">
    <property type="component" value="Chromosome"/>
</dbReference>
<dbReference type="HOGENOM" id="CLU_1413940_0_0_10"/>
<sequence>MIWSMPARFFLLTSALLFVASSGFCQKFKNLETALKSPEKVTTLELRKDKLTSIPSEILAFKNLEILDLSNNQISEVKVDLSVLTKLHTIILSKNKLARFPMEFSSIPNLKILGLDRNPIDSIPDAIIQFRALEQLDLWDCDIEYVSLEILNMPNLSYLDLRNTYFKSEELKWISEGSKTIELKSTYGCNCD</sequence>
<evidence type="ECO:0000313" key="3">
    <source>
        <dbReference type="EMBL" id="AEV33818.1"/>
    </source>
</evidence>
<organism evidence="3 4">
    <name type="scientific">Owenweeksia hongkongensis (strain DSM 17368 / CIP 108786 / JCM 12287 / NRRL B-23963 / UST20020801)</name>
    <dbReference type="NCBI Taxonomy" id="926562"/>
    <lineage>
        <taxon>Bacteria</taxon>
        <taxon>Pseudomonadati</taxon>
        <taxon>Bacteroidota</taxon>
        <taxon>Flavobacteriia</taxon>
        <taxon>Flavobacteriales</taxon>
        <taxon>Owenweeksiaceae</taxon>
        <taxon>Owenweeksia</taxon>
    </lineage>
</organism>
<keyword evidence="4" id="KW-1185">Reference proteome</keyword>
<keyword evidence="1" id="KW-0433">Leucine-rich repeat</keyword>
<dbReference type="PANTHER" id="PTHR48051:SF1">
    <property type="entry name" value="RAS SUPPRESSOR PROTEIN 1"/>
    <property type="match status" value="1"/>
</dbReference>
<evidence type="ECO:0000313" key="4">
    <source>
        <dbReference type="Proteomes" id="UP000005631"/>
    </source>
</evidence>
<dbReference type="eggNOG" id="COG4886">
    <property type="taxonomic scope" value="Bacteria"/>
</dbReference>
<dbReference type="Gene3D" id="3.80.10.10">
    <property type="entry name" value="Ribonuclease Inhibitor"/>
    <property type="match status" value="1"/>
</dbReference>
<dbReference type="InterPro" id="IPR003591">
    <property type="entry name" value="Leu-rich_rpt_typical-subtyp"/>
</dbReference>
<name>G8R0U1_OWEHD</name>
<dbReference type="STRING" id="926562.Oweho_2860"/>
<evidence type="ECO:0000256" key="2">
    <source>
        <dbReference type="ARBA" id="ARBA00022737"/>
    </source>
</evidence>
<evidence type="ECO:0000256" key="1">
    <source>
        <dbReference type="ARBA" id="ARBA00022614"/>
    </source>
</evidence>
<dbReference type="SUPFAM" id="SSF52058">
    <property type="entry name" value="L domain-like"/>
    <property type="match status" value="1"/>
</dbReference>
<dbReference type="InterPro" id="IPR001611">
    <property type="entry name" value="Leu-rich_rpt"/>
</dbReference>
<dbReference type="PROSITE" id="PS51450">
    <property type="entry name" value="LRR"/>
    <property type="match status" value="1"/>
</dbReference>
<gene>
    <name evidence="3" type="ordered locus">Oweho_2860</name>
</gene>
<reference evidence="3 4" key="1">
    <citation type="journal article" date="2012" name="Stand. Genomic Sci.">
        <title>Genome sequence of the orange-pigmented seawater bacterium Owenweeksia hongkongensis type strain (UST20020801(T)).</title>
        <authorList>
            <person name="Riedel T."/>
            <person name="Held B."/>
            <person name="Nolan M."/>
            <person name="Lucas S."/>
            <person name="Lapidus A."/>
            <person name="Tice H."/>
            <person name="Del Rio T.G."/>
            <person name="Cheng J.F."/>
            <person name="Han C."/>
            <person name="Tapia R."/>
            <person name="Goodwin L.A."/>
            <person name="Pitluck S."/>
            <person name="Liolios K."/>
            <person name="Mavromatis K."/>
            <person name="Pagani I."/>
            <person name="Ivanova N."/>
            <person name="Mikhailova N."/>
            <person name="Pati A."/>
            <person name="Chen A."/>
            <person name="Palaniappan K."/>
            <person name="Rohde M."/>
            <person name="Tindall B.J."/>
            <person name="Detter J.C."/>
            <person name="Goker M."/>
            <person name="Woyke T."/>
            <person name="Bristow J."/>
            <person name="Eisen J.A."/>
            <person name="Markowitz V."/>
            <person name="Hugenholtz P."/>
            <person name="Klenk H.P."/>
            <person name="Kyrpides N.C."/>
        </authorList>
    </citation>
    <scope>NUCLEOTIDE SEQUENCE</scope>
    <source>
        <strain evidence="4">DSM 17368 / JCM 12287 / NRRL B-23963</strain>
    </source>
</reference>
<dbReference type="SMART" id="SM00369">
    <property type="entry name" value="LRR_TYP"/>
    <property type="match status" value="2"/>
</dbReference>
<dbReference type="InterPro" id="IPR032675">
    <property type="entry name" value="LRR_dom_sf"/>
</dbReference>
<dbReference type="AlphaFoldDB" id="G8R0U1"/>
<keyword evidence="2" id="KW-0677">Repeat</keyword>
<accession>G8R0U1</accession>
<dbReference type="OrthoDB" id="1254385at2"/>